<evidence type="ECO:0000256" key="3">
    <source>
        <dbReference type="ARBA" id="ARBA00022692"/>
    </source>
</evidence>
<accession>A0A427UM49</accession>
<feature type="transmembrane region" description="Helical" evidence="6">
    <location>
        <begin position="215"/>
        <end position="235"/>
    </location>
</feature>
<dbReference type="GO" id="GO:0005886">
    <property type="term" value="C:plasma membrane"/>
    <property type="evidence" value="ECO:0007669"/>
    <property type="project" value="UniProtKB-SubCell"/>
</dbReference>
<keyword evidence="4 6" id="KW-1133">Transmembrane helix</keyword>
<evidence type="ECO:0000256" key="6">
    <source>
        <dbReference type="SAM" id="Phobius"/>
    </source>
</evidence>
<dbReference type="InterPro" id="IPR050833">
    <property type="entry name" value="Poly_Biosynth_Transport"/>
</dbReference>
<comment type="subcellular location">
    <subcellularLocation>
        <location evidence="1">Cell membrane</location>
        <topology evidence="1">Multi-pass membrane protein</topology>
    </subcellularLocation>
</comment>
<feature type="transmembrane region" description="Helical" evidence="6">
    <location>
        <begin position="78"/>
        <end position="101"/>
    </location>
</feature>
<dbReference type="InterPro" id="IPR002797">
    <property type="entry name" value="Polysacc_synth"/>
</dbReference>
<feature type="transmembrane region" description="Helical" evidence="6">
    <location>
        <begin position="360"/>
        <end position="378"/>
    </location>
</feature>
<feature type="transmembrane region" description="Helical" evidence="6">
    <location>
        <begin position="327"/>
        <end position="348"/>
    </location>
</feature>
<comment type="caution">
    <text evidence="7">The sequence shown here is derived from an EMBL/GenBank/DDBJ whole genome shotgun (WGS) entry which is preliminary data.</text>
</comment>
<proteinExistence type="predicted"/>
<dbReference type="EMBL" id="RHXE01000031">
    <property type="protein sequence ID" value="RSE21613.1"/>
    <property type="molecule type" value="Genomic_DNA"/>
</dbReference>
<keyword evidence="2" id="KW-1003">Cell membrane</keyword>
<dbReference type="PANTHER" id="PTHR30250">
    <property type="entry name" value="PST FAMILY PREDICTED COLANIC ACID TRANSPORTER"/>
    <property type="match status" value="1"/>
</dbReference>
<evidence type="ECO:0000313" key="7">
    <source>
        <dbReference type="EMBL" id="RSE21613.1"/>
    </source>
</evidence>
<keyword evidence="5 6" id="KW-0472">Membrane</keyword>
<sequence>MKIAKNSFYNIAGYLIPGVLSIPILGFMARDLGVEKFGLFTIILAIVGYASIFDIGITRSVIREIAIYKRNKDEILKILSTSAVIVVALGIIAGFLITIFNTKISEFLNVSKFVTKDFLDSLAIVAFSIPLYLLTQVWCSLLEGREEFLKLNIYKTFSSTMVVVFPALALLIESSLSYAVMGLLIARFLSLLLIKLYCRDFSSNFKFHNYVFKRLISFGGWVAVSNFISPIMSYFDRFILANKMGASMVGFYTAPSEAISRISMLPSAVARTIFPMLSSGEDDSGKIKITSYILVLLFVIPVGCFCAYFSYDIMRLWLGNEYALKSYIIFQILILGFVFNSIAQIPFASIQSNGKSKTTAILHLCELLPYLLLLYFLINKYGLIGAAWAWTIRMFVDLLILYIIDNYKR</sequence>
<feature type="transmembrane region" description="Helical" evidence="6">
    <location>
        <begin position="7"/>
        <end position="25"/>
    </location>
</feature>
<evidence type="ECO:0000256" key="2">
    <source>
        <dbReference type="ARBA" id="ARBA00022475"/>
    </source>
</evidence>
<dbReference type="RefSeq" id="WP_125274478.1">
    <property type="nucleotide sequence ID" value="NZ_RHXE01000031.1"/>
</dbReference>
<reference evidence="7 8" key="1">
    <citation type="submission" date="2018-10" db="EMBL/GenBank/DDBJ databases">
        <title>Transmission dynamics of multidrug resistant bacteria on intensive care unit surfaces.</title>
        <authorList>
            <person name="D'Souza A.W."/>
            <person name="Potter R.F."/>
            <person name="Wallace M."/>
            <person name="Shupe A."/>
            <person name="Patel S."/>
            <person name="Sun S."/>
            <person name="Gul D."/>
            <person name="Kwon J.H."/>
            <person name="Andleeb S."/>
            <person name="Burnham C.-A.D."/>
            <person name="Dantas G."/>
        </authorList>
    </citation>
    <scope>NUCLEOTIDE SEQUENCE [LARGE SCALE GENOMIC DNA]</scope>
    <source>
        <strain evidence="7 8">AJ_385</strain>
    </source>
</reference>
<dbReference type="Pfam" id="PF01943">
    <property type="entry name" value="Polysacc_synt"/>
    <property type="match status" value="1"/>
</dbReference>
<feature type="transmembrane region" description="Helical" evidence="6">
    <location>
        <begin position="384"/>
        <end position="404"/>
    </location>
</feature>
<keyword evidence="3 6" id="KW-0812">Transmembrane</keyword>
<dbReference type="Proteomes" id="UP000277537">
    <property type="component" value="Unassembled WGS sequence"/>
</dbReference>
<dbReference type="AlphaFoldDB" id="A0A427UM49"/>
<evidence type="ECO:0000313" key="8">
    <source>
        <dbReference type="Proteomes" id="UP000277537"/>
    </source>
</evidence>
<evidence type="ECO:0000256" key="5">
    <source>
        <dbReference type="ARBA" id="ARBA00023136"/>
    </source>
</evidence>
<gene>
    <name evidence="7" type="ORF">EGT73_12530</name>
</gene>
<dbReference type="PANTHER" id="PTHR30250:SF11">
    <property type="entry name" value="O-ANTIGEN TRANSPORTER-RELATED"/>
    <property type="match status" value="1"/>
</dbReference>
<evidence type="ECO:0000256" key="1">
    <source>
        <dbReference type="ARBA" id="ARBA00004651"/>
    </source>
</evidence>
<feature type="transmembrane region" description="Helical" evidence="6">
    <location>
        <begin position="289"/>
        <end position="311"/>
    </location>
</feature>
<feature type="transmembrane region" description="Helical" evidence="6">
    <location>
        <begin position="37"/>
        <end position="57"/>
    </location>
</feature>
<name>A0A427UM49_ACIJO</name>
<protein>
    <submittedName>
        <fullName evidence="7">Flippase</fullName>
    </submittedName>
</protein>
<evidence type="ECO:0000256" key="4">
    <source>
        <dbReference type="ARBA" id="ARBA00022989"/>
    </source>
</evidence>
<feature type="transmembrane region" description="Helical" evidence="6">
    <location>
        <begin position="121"/>
        <end position="141"/>
    </location>
</feature>
<dbReference type="CDD" id="cd13128">
    <property type="entry name" value="MATE_Wzx_like"/>
    <property type="match status" value="1"/>
</dbReference>
<organism evidence="7 8">
    <name type="scientific">Acinetobacter johnsonii</name>
    <dbReference type="NCBI Taxonomy" id="40214"/>
    <lineage>
        <taxon>Bacteria</taxon>
        <taxon>Pseudomonadati</taxon>
        <taxon>Pseudomonadota</taxon>
        <taxon>Gammaproteobacteria</taxon>
        <taxon>Moraxellales</taxon>
        <taxon>Moraxellaceae</taxon>
        <taxon>Acinetobacter</taxon>
    </lineage>
</organism>